<feature type="region of interest" description="Disordered" evidence="1">
    <location>
        <begin position="601"/>
        <end position="640"/>
    </location>
</feature>
<sequence>MSNIIPPMVSSTPPPMDDNMDDDEDDEFGDFASANLSYVSDVQPSNSVAHMSWETNKIISSSLNTNDVQSQLSEEACETVLKSDHNLTPVKHNGTCGRDSDPTTTDEDEEVECPVFNKCDQSDQSRTGKCDIMRVREIQQDNTSQDSVVSGTTDSGLCSASQISEGTSPLPQGEEVDRLSPVLNSTSRQRVEIFEKEPCESDKTIVKLGEDYKRTFNEENALKNVPASDMNVISNNIAENVSKYLSGSEATVSSENCEVVSYRALPASDLGEINKSETVGVRDQIGTARELDKIITDGNFDDFSEFQSTCEEASMQTNMHVLNMSTNNLEESDESKNSGQVKKHPTELILEGAVDFSVAPEQKDRIDNAKHDQHELLDADGDEFGDFEKSSESHGKKYHNNLVVINDVEDCTPQLQDIPTDEHSDDEFADFASASEPLQSFFPESQTVEKTASSSWADVPVPDAETTLDELGDFDDFETTEFHPYEMHSADDNDKLLERIESLIKDLFPNDVEMAAEIFPVESEPLMEYLNTVSPVWDKLRVIESSHALTYQWSGSTANKALLSSLGIDSRNILFGPRWNASVPRFAANLGFSPLEPVRASGNGANAQPSSSVSSSLKEPSRIAPTESPETSGNEGTVPAAQFDWTSSGLVNPLDCTQSALLDLDYLNTFDNFASSSSSVAAWELASLEKELQPQNEESTPGATQPTTQTDQLVQRILAARQSVPLASVQRRDGLSPEAIKVLDSLPDLSFLRTKMLMFPVHTPSPEHTVSASDG</sequence>
<feature type="compositionally biased region" description="Acidic residues" evidence="1">
    <location>
        <begin position="18"/>
        <end position="29"/>
    </location>
</feature>
<gene>
    <name evidence="3" type="ORF">R5R35_009839</name>
</gene>
<accession>A0AAN9VSQ8</accession>
<feature type="compositionally biased region" description="Polar residues" evidence="1">
    <location>
        <begin position="140"/>
        <end position="170"/>
    </location>
</feature>
<dbReference type="GO" id="GO:0030276">
    <property type="term" value="F:clathrin binding"/>
    <property type="evidence" value="ECO:0007669"/>
    <property type="project" value="InterPro"/>
</dbReference>
<dbReference type="PANTHER" id="PTHR16156:SF10">
    <property type="entry name" value="AFTIPHILIN-RELATED"/>
    <property type="match status" value="1"/>
</dbReference>
<dbReference type="Proteomes" id="UP001378592">
    <property type="component" value="Unassembled WGS sequence"/>
</dbReference>
<name>A0AAN9VSQ8_9ORTH</name>
<dbReference type="PANTHER" id="PTHR16156">
    <property type="entry name" value="AFTIPHILIN A-RELATED"/>
    <property type="match status" value="1"/>
</dbReference>
<dbReference type="InterPro" id="IPR029205">
    <property type="entry name" value="Clathrin-bd"/>
</dbReference>
<dbReference type="InterPro" id="IPR046359">
    <property type="entry name" value="Aftin-like"/>
</dbReference>
<evidence type="ECO:0000256" key="1">
    <source>
        <dbReference type="SAM" id="MobiDB-lite"/>
    </source>
</evidence>
<feature type="domain" description="Aftiphilin clathrin-binding box" evidence="2">
    <location>
        <begin position="536"/>
        <end position="601"/>
    </location>
</feature>
<keyword evidence="4" id="KW-1185">Reference proteome</keyword>
<proteinExistence type="predicted"/>
<evidence type="ECO:0000259" key="2">
    <source>
        <dbReference type="Pfam" id="PF15045"/>
    </source>
</evidence>
<dbReference type="AlphaFoldDB" id="A0AAN9VSQ8"/>
<evidence type="ECO:0000313" key="4">
    <source>
        <dbReference type="Proteomes" id="UP001378592"/>
    </source>
</evidence>
<evidence type="ECO:0000313" key="3">
    <source>
        <dbReference type="EMBL" id="KAK7870670.1"/>
    </source>
</evidence>
<feature type="region of interest" description="Disordered" evidence="1">
    <location>
        <begin position="138"/>
        <end position="183"/>
    </location>
</feature>
<reference evidence="3 4" key="1">
    <citation type="submission" date="2024-03" db="EMBL/GenBank/DDBJ databases">
        <title>The genome assembly and annotation of the cricket Gryllus longicercus Weissman &amp; Gray.</title>
        <authorList>
            <person name="Szrajer S."/>
            <person name="Gray D."/>
            <person name="Ylla G."/>
        </authorList>
    </citation>
    <scope>NUCLEOTIDE SEQUENCE [LARGE SCALE GENOMIC DNA]</scope>
    <source>
        <strain evidence="3">DAG 2021-001</strain>
        <tissue evidence="3">Whole body minus gut</tissue>
    </source>
</reference>
<protein>
    <recommendedName>
        <fullName evidence="2">Aftiphilin clathrin-binding box domain-containing protein</fullName>
    </recommendedName>
</protein>
<organism evidence="3 4">
    <name type="scientific">Gryllus longicercus</name>
    <dbReference type="NCBI Taxonomy" id="2509291"/>
    <lineage>
        <taxon>Eukaryota</taxon>
        <taxon>Metazoa</taxon>
        <taxon>Ecdysozoa</taxon>
        <taxon>Arthropoda</taxon>
        <taxon>Hexapoda</taxon>
        <taxon>Insecta</taxon>
        <taxon>Pterygota</taxon>
        <taxon>Neoptera</taxon>
        <taxon>Polyneoptera</taxon>
        <taxon>Orthoptera</taxon>
        <taxon>Ensifera</taxon>
        <taxon>Gryllidea</taxon>
        <taxon>Grylloidea</taxon>
        <taxon>Gryllidae</taxon>
        <taxon>Gryllinae</taxon>
        <taxon>Gryllus</taxon>
    </lineage>
</organism>
<dbReference type="GO" id="GO:0032588">
    <property type="term" value="C:trans-Golgi network membrane"/>
    <property type="evidence" value="ECO:0007669"/>
    <property type="project" value="InterPro"/>
</dbReference>
<comment type="caution">
    <text evidence="3">The sequence shown here is derived from an EMBL/GenBank/DDBJ whole genome shotgun (WGS) entry which is preliminary data.</text>
</comment>
<feature type="region of interest" description="Disordered" evidence="1">
    <location>
        <begin position="1"/>
        <end position="32"/>
    </location>
</feature>
<dbReference type="EMBL" id="JAZDUA010000053">
    <property type="protein sequence ID" value="KAK7870670.1"/>
    <property type="molecule type" value="Genomic_DNA"/>
</dbReference>
<dbReference type="GO" id="GO:0030121">
    <property type="term" value="C:AP-1 adaptor complex"/>
    <property type="evidence" value="ECO:0007669"/>
    <property type="project" value="TreeGrafter"/>
</dbReference>
<dbReference type="Pfam" id="PF15045">
    <property type="entry name" value="Clathrin_bdg"/>
    <property type="match status" value="1"/>
</dbReference>